<dbReference type="PROSITE" id="PS50928">
    <property type="entry name" value="ABC_TM1"/>
    <property type="match status" value="1"/>
</dbReference>
<evidence type="ECO:0000256" key="4">
    <source>
        <dbReference type="ARBA" id="ARBA00022475"/>
    </source>
</evidence>
<feature type="transmembrane region" description="Helical" evidence="8">
    <location>
        <begin position="180"/>
        <end position="201"/>
    </location>
</feature>
<dbReference type="EMBL" id="CP040818">
    <property type="protein sequence ID" value="QDL90580.1"/>
    <property type="molecule type" value="Genomic_DNA"/>
</dbReference>
<dbReference type="Gene3D" id="1.10.3720.10">
    <property type="entry name" value="MetI-like"/>
    <property type="match status" value="1"/>
</dbReference>
<name>A0A5B8FU17_9RHOB</name>
<dbReference type="InterPro" id="IPR035906">
    <property type="entry name" value="MetI-like_sf"/>
</dbReference>
<evidence type="ECO:0000256" key="6">
    <source>
        <dbReference type="ARBA" id="ARBA00022989"/>
    </source>
</evidence>
<feature type="transmembrane region" description="Helical" evidence="8">
    <location>
        <begin position="221"/>
        <end position="247"/>
    </location>
</feature>
<dbReference type="PANTHER" id="PTHR30614:SF41">
    <property type="entry name" value="INNER MEMBRANE AMINO-ACID ABC TRANSPORTER PERMEASE PROTEIN YHDY"/>
    <property type="match status" value="1"/>
</dbReference>
<dbReference type="RefSeq" id="WP_138579236.1">
    <property type="nucleotide sequence ID" value="NZ_CP040818.1"/>
</dbReference>
<sequence length="430" mass="47036">MSDTQSNTIRFVATSQIPPSPPPASETGPVKWLRENMFSTIPNAALSLISIAVIVYAVASIAPWFIHSVWVADSLAQCREIDTGACFAVINERFNQFIFGFYPSDAYWRPILAFVLLVVAAAPILVSGLPRRMLYFTAVFPMICYFLVFGGSPWGPLLVVATFPIAWYVFSYVTDHGGPLGGLVAATVVAVVWLLFVVDPLSGLLADIIPIGLAQVQTRLVGGFLLTLIIGIVGIAGSFPIGILLALGRQSNLFIVKTICVGFIEFIRGVPLITLLFVASTLLNYFLPPGTNFDLLVRVLILVVLFASAYMAEVIRGGLAALPKGQYEAADALGLDYWMATRLIIMPQALKISIPGIVNTFIGLFKDTTLVSVIAMFDPLGVIAPIRADQNWNGIVWELYGFVALFFFICCFGMSRYSQYLERKLKTDHR</sequence>
<evidence type="ECO:0000313" key="11">
    <source>
        <dbReference type="Proteomes" id="UP000305888"/>
    </source>
</evidence>
<keyword evidence="7 8" id="KW-0472">Membrane</keyword>
<dbReference type="NCBIfam" id="TIGR01726">
    <property type="entry name" value="HEQRo_perm_3TM"/>
    <property type="match status" value="1"/>
</dbReference>
<keyword evidence="3 8" id="KW-0813">Transport</keyword>
<reference evidence="10 11" key="1">
    <citation type="submission" date="2019-06" db="EMBL/GenBank/DDBJ databases">
        <title>Genome sequence of Rhodobacteraceae bacterium D4M1.</title>
        <authorList>
            <person name="Cao J."/>
        </authorList>
    </citation>
    <scope>NUCLEOTIDE SEQUENCE [LARGE SCALE GENOMIC DNA]</scope>
    <source>
        <strain evidence="10 11">D4M1</strain>
    </source>
</reference>
<feature type="transmembrane region" description="Helical" evidence="8">
    <location>
        <begin position="352"/>
        <end position="377"/>
    </location>
</feature>
<keyword evidence="6 8" id="KW-1133">Transmembrane helix</keyword>
<dbReference type="KEGG" id="ppru:FDP22_01535"/>
<evidence type="ECO:0000256" key="5">
    <source>
        <dbReference type="ARBA" id="ARBA00022692"/>
    </source>
</evidence>
<evidence type="ECO:0000313" key="10">
    <source>
        <dbReference type="EMBL" id="QDL90580.1"/>
    </source>
</evidence>
<evidence type="ECO:0000256" key="3">
    <source>
        <dbReference type="ARBA" id="ARBA00022448"/>
    </source>
</evidence>
<dbReference type="GO" id="GO:0022857">
    <property type="term" value="F:transmembrane transporter activity"/>
    <property type="evidence" value="ECO:0007669"/>
    <property type="project" value="InterPro"/>
</dbReference>
<evidence type="ECO:0000256" key="8">
    <source>
        <dbReference type="RuleBase" id="RU363032"/>
    </source>
</evidence>
<feature type="domain" description="ABC transmembrane type-1" evidence="9">
    <location>
        <begin position="224"/>
        <end position="418"/>
    </location>
</feature>
<dbReference type="SUPFAM" id="SSF161098">
    <property type="entry name" value="MetI-like"/>
    <property type="match status" value="1"/>
</dbReference>
<dbReference type="InterPro" id="IPR043429">
    <property type="entry name" value="ArtM/GltK/GlnP/TcyL/YhdX-like"/>
</dbReference>
<keyword evidence="11" id="KW-1185">Reference proteome</keyword>
<feature type="transmembrane region" description="Helical" evidence="8">
    <location>
        <begin position="259"/>
        <end position="283"/>
    </location>
</feature>
<feature type="transmembrane region" description="Helical" evidence="8">
    <location>
        <begin position="107"/>
        <end position="126"/>
    </location>
</feature>
<dbReference type="GO" id="GO:0043190">
    <property type="term" value="C:ATP-binding cassette (ABC) transporter complex"/>
    <property type="evidence" value="ECO:0007669"/>
    <property type="project" value="InterPro"/>
</dbReference>
<comment type="subcellular location">
    <subcellularLocation>
        <location evidence="1">Cell inner membrane</location>
        <topology evidence="1">Multi-pass membrane protein</topology>
    </subcellularLocation>
    <subcellularLocation>
        <location evidence="8">Cell membrane</location>
        <topology evidence="8">Multi-pass membrane protein</topology>
    </subcellularLocation>
</comment>
<dbReference type="InterPro" id="IPR010065">
    <property type="entry name" value="AA_ABC_transptr_permease_3TM"/>
</dbReference>
<dbReference type="AlphaFoldDB" id="A0A5B8FU17"/>
<feature type="transmembrane region" description="Helical" evidence="8">
    <location>
        <begin position="156"/>
        <end position="173"/>
    </location>
</feature>
<evidence type="ECO:0000256" key="7">
    <source>
        <dbReference type="ARBA" id="ARBA00023136"/>
    </source>
</evidence>
<evidence type="ECO:0000256" key="1">
    <source>
        <dbReference type="ARBA" id="ARBA00004429"/>
    </source>
</evidence>
<feature type="transmembrane region" description="Helical" evidence="8">
    <location>
        <begin position="295"/>
        <end position="315"/>
    </location>
</feature>
<protein>
    <submittedName>
        <fullName evidence="10">Amino acid ABC transporter permease</fullName>
    </submittedName>
</protein>
<keyword evidence="5 8" id="KW-0812">Transmembrane</keyword>
<organism evidence="10 11">
    <name type="scientific">Paroceanicella profunda</name>
    <dbReference type="NCBI Taxonomy" id="2579971"/>
    <lineage>
        <taxon>Bacteria</taxon>
        <taxon>Pseudomonadati</taxon>
        <taxon>Pseudomonadota</taxon>
        <taxon>Alphaproteobacteria</taxon>
        <taxon>Rhodobacterales</taxon>
        <taxon>Paracoccaceae</taxon>
        <taxon>Paroceanicella</taxon>
    </lineage>
</organism>
<proteinExistence type="inferred from homology"/>
<accession>A0A5B8FU17</accession>
<dbReference type="InterPro" id="IPR000515">
    <property type="entry name" value="MetI-like"/>
</dbReference>
<dbReference type="PANTHER" id="PTHR30614">
    <property type="entry name" value="MEMBRANE COMPONENT OF AMINO ACID ABC TRANSPORTER"/>
    <property type="match status" value="1"/>
</dbReference>
<keyword evidence="4" id="KW-1003">Cell membrane</keyword>
<evidence type="ECO:0000256" key="2">
    <source>
        <dbReference type="ARBA" id="ARBA00010072"/>
    </source>
</evidence>
<feature type="transmembrane region" description="Helical" evidence="8">
    <location>
        <begin position="44"/>
        <end position="66"/>
    </location>
</feature>
<gene>
    <name evidence="10" type="ORF">FDP22_01535</name>
</gene>
<dbReference type="Pfam" id="PF00528">
    <property type="entry name" value="BPD_transp_1"/>
    <property type="match status" value="1"/>
</dbReference>
<comment type="similarity">
    <text evidence="2">Belongs to the binding-protein-dependent transport system permease family. HisMQ subfamily.</text>
</comment>
<evidence type="ECO:0000259" key="9">
    <source>
        <dbReference type="PROSITE" id="PS50928"/>
    </source>
</evidence>
<feature type="transmembrane region" description="Helical" evidence="8">
    <location>
        <begin position="397"/>
        <end position="417"/>
    </location>
</feature>
<dbReference type="GO" id="GO:0006865">
    <property type="term" value="P:amino acid transport"/>
    <property type="evidence" value="ECO:0007669"/>
    <property type="project" value="TreeGrafter"/>
</dbReference>
<dbReference type="Proteomes" id="UP000305888">
    <property type="component" value="Chromosome"/>
</dbReference>
<dbReference type="OrthoDB" id="9771188at2"/>
<dbReference type="CDD" id="cd06261">
    <property type="entry name" value="TM_PBP2"/>
    <property type="match status" value="1"/>
</dbReference>